<sequence length="174" mass="19282">MSIDSLLAAAKLPETTVRLCLRSDLQSEWETLDRELSAHQAAGETLAPSDADMELARRIKALEAEMTESTVEVRFRALTRKPWLKLVADNAPRKDRPADQIMGFNTDSMFEALVRESMVSPELDGGQLDAFLDVLTSKQFDLLADAAWNLNRKDADGPVFSQAASRLMPGSDEK</sequence>
<evidence type="ECO:0000313" key="2">
    <source>
        <dbReference type="Proteomes" id="UP001595764"/>
    </source>
</evidence>
<reference evidence="2" key="1">
    <citation type="journal article" date="2019" name="Int. J. Syst. Evol. Microbiol.">
        <title>The Global Catalogue of Microorganisms (GCM) 10K type strain sequencing project: providing services to taxonomists for standard genome sequencing and annotation.</title>
        <authorList>
            <consortium name="The Broad Institute Genomics Platform"/>
            <consortium name="The Broad Institute Genome Sequencing Center for Infectious Disease"/>
            <person name="Wu L."/>
            <person name="Ma J."/>
        </authorList>
    </citation>
    <scope>NUCLEOTIDE SEQUENCE [LARGE SCALE GENOMIC DNA]</scope>
    <source>
        <strain evidence="2">CGMCC 4.7682</strain>
    </source>
</reference>
<protein>
    <submittedName>
        <fullName evidence="1">Uncharacterized protein</fullName>
    </submittedName>
</protein>
<proteinExistence type="predicted"/>
<organism evidence="1 2">
    <name type="scientific">Amycolatopsis halotolerans</name>
    <dbReference type="NCBI Taxonomy" id="330083"/>
    <lineage>
        <taxon>Bacteria</taxon>
        <taxon>Bacillati</taxon>
        <taxon>Actinomycetota</taxon>
        <taxon>Actinomycetes</taxon>
        <taxon>Pseudonocardiales</taxon>
        <taxon>Pseudonocardiaceae</taxon>
        <taxon>Amycolatopsis</taxon>
    </lineage>
</organism>
<evidence type="ECO:0000313" key="1">
    <source>
        <dbReference type="EMBL" id="MFC3516892.1"/>
    </source>
</evidence>
<dbReference type="EMBL" id="JBHRWI010000070">
    <property type="protein sequence ID" value="MFC3516892.1"/>
    <property type="molecule type" value="Genomic_DNA"/>
</dbReference>
<dbReference type="Proteomes" id="UP001595764">
    <property type="component" value="Unassembled WGS sequence"/>
</dbReference>
<accession>A0ABV7QVB7</accession>
<name>A0ABV7QVB7_9PSEU</name>
<comment type="caution">
    <text evidence="1">The sequence shown here is derived from an EMBL/GenBank/DDBJ whole genome shotgun (WGS) entry which is preliminary data.</text>
</comment>
<gene>
    <name evidence="1" type="ORF">ACFORO_42470</name>
</gene>
<keyword evidence="2" id="KW-1185">Reference proteome</keyword>
<dbReference type="RefSeq" id="WP_377870249.1">
    <property type="nucleotide sequence ID" value="NZ_JBHMAY010000021.1"/>
</dbReference>